<evidence type="ECO:0000313" key="2">
    <source>
        <dbReference type="Proteomes" id="UP000199072"/>
    </source>
</evidence>
<dbReference type="AlphaFoldDB" id="A0A1G7G9U2"/>
<name>A0A1G7G9U2_9SPHI</name>
<dbReference type="OrthoDB" id="9816185at2"/>
<organism evidence="1 2">
    <name type="scientific">Mucilaginibacter pineti</name>
    <dbReference type="NCBI Taxonomy" id="1391627"/>
    <lineage>
        <taxon>Bacteria</taxon>
        <taxon>Pseudomonadati</taxon>
        <taxon>Bacteroidota</taxon>
        <taxon>Sphingobacteriia</taxon>
        <taxon>Sphingobacteriales</taxon>
        <taxon>Sphingobacteriaceae</taxon>
        <taxon>Mucilaginibacter</taxon>
    </lineage>
</organism>
<reference evidence="1 2" key="1">
    <citation type="submission" date="2016-10" db="EMBL/GenBank/DDBJ databases">
        <authorList>
            <person name="de Groot N.N."/>
        </authorList>
    </citation>
    <scope>NUCLEOTIDE SEQUENCE [LARGE SCALE GENOMIC DNA]</scope>
    <source>
        <strain evidence="1 2">47C3B</strain>
    </source>
</reference>
<evidence type="ECO:0000313" key="1">
    <source>
        <dbReference type="EMBL" id="SDE84881.1"/>
    </source>
</evidence>
<dbReference type="EMBL" id="FNAI01000010">
    <property type="protein sequence ID" value="SDE84881.1"/>
    <property type="molecule type" value="Genomic_DNA"/>
</dbReference>
<keyword evidence="2" id="KW-1185">Reference proteome</keyword>
<proteinExistence type="predicted"/>
<dbReference type="Proteomes" id="UP000199072">
    <property type="component" value="Unassembled WGS sequence"/>
</dbReference>
<gene>
    <name evidence="1" type="ORF">SAMN05216464_11040</name>
</gene>
<accession>A0A1G7G9U2</accession>
<sequence>MFYPDQTSAGFLHARDEHFINVRYVIKKKLLGNRFKEAHPKGLPQKIDQVTGIHASVANFFNNESHLKKLLIGTPNILDSLKSKFQTPKEKASVKLLVRYDTFIDKKDTTTFRFYNAYHLAENLRQHTCVYCNRLYTQTIITENREFVARPTFDHWFPKGDYPLLALSFYNLVPSCSVCNSSIKGSTALSLSKIFHPYLKHQHPRDQMDFRFSFDLEDHTKAEGKLIANNVFSQQSIDTMRLAEMYSVHAEEIRELIYLKKAYSESYLHSLRSILKTPVSNEEIYRLAFGVYVDDDLLYQRPLSKLKKDILTELGLIG</sequence>
<dbReference type="Gene3D" id="1.10.30.50">
    <property type="match status" value="1"/>
</dbReference>
<dbReference type="STRING" id="1391627.SAMN05216464_11040"/>
<protein>
    <recommendedName>
        <fullName evidence="3">HNH endonuclease</fullName>
    </recommendedName>
</protein>
<evidence type="ECO:0008006" key="3">
    <source>
        <dbReference type="Google" id="ProtNLM"/>
    </source>
</evidence>
<dbReference type="RefSeq" id="WP_091151849.1">
    <property type="nucleotide sequence ID" value="NZ_FNAI01000010.1"/>
</dbReference>